<evidence type="ECO:0000313" key="8">
    <source>
        <dbReference type="EMBL" id="AJA52989.1"/>
    </source>
</evidence>
<dbReference type="InterPro" id="IPR020845">
    <property type="entry name" value="AMP-binding_CS"/>
</dbReference>
<keyword evidence="11" id="KW-1185">Reference proteome</keyword>
<evidence type="ECO:0000313" key="11">
    <source>
        <dbReference type="Proteomes" id="UP000030905"/>
    </source>
</evidence>
<evidence type="ECO:0000259" key="6">
    <source>
        <dbReference type="Pfam" id="PF00668"/>
    </source>
</evidence>
<evidence type="ECO:0000256" key="2">
    <source>
        <dbReference type="ARBA" id="ARBA00022450"/>
    </source>
</evidence>
<dbReference type="FunFam" id="3.40.50.720:FF:000084">
    <property type="entry name" value="Short-chain dehydrogenase reductase"/>
    <property type="match status" value="1"/>
</dbReference>
<dbReference type="PRINTS" id="PR00080">
    <property type="entry name" value="SDRFAMILY"/>
</dbReference>
<name>A0A0H3J500_CLOPA</name>
<dbReference type="InterPro" id="IPR002347">
    <property type="entry name" value="SDR_fam"/>
</dbReference>
<dbReference type="InterPro" id="IPR001242">
    <property type="entry name" value="Condensation_dom"/>
</dbReference>
<dbReference type="PROSITE" id="PS00455">
    <property type="entry name" value="AMP_BINDING"/>
    <property type="match status" value="1"/>
</dbReference>
<dbReference type="KEGG" id="cpat:CLPA_c29350"/>
<dbReference type="Proteomes" id="UP000028042">
    <property type="component" value="Unassembled WGS sequence"/>
</dbReference>
<dbReference type="EMBL" id="CP009268">
    <property type="protein sequence ID" value="AJA52989.1"/>
    <property type="molecule type" value="Genomic_DNA"/>
</dbReference>
<sequence>MNGQLSKTAQDILHIISNITGHNPKDLEKDMYLEGDLGFDSIKMVTLMNELMKLIPENQVEDFMKKNPVNSLMILDTIGDIIEVFEIWNSTGENISREVKEIIEKQEYLQRGHKGDGKSLEILNAQYPFLASYFAVGTITICNGVRLKGNLNINYLWESWRELINKHSILQAYFKAAPEAKSFKEYKFLLSDYIVPPEISVHDIRNFNQCEQEQYMGSKFEEIINERINIFKWPLHNIKVIQIKNFEYEIIFSNSHLISDGLGNQQIIRELLEIYRGKVLGIEFHFEKEISSSYYNEITEKINFWKDNKEINQFHKYLKNQGKSKYFFNPNGSRKADNNFAKVKSIKYSIDNKTMNRIFAAIKKWRVSLFTLIVSAYLKTIKEHSKEDRNIILNLPTGGKVYPSVDASEMIGCFAQNLALSFDALDIDGHSIERFVKNVDLEIKNALSAGFDRAQTCEAAEEIKNKEMLRQGEMSSIIAGFIRGSLKSNLYLSFVGNTKIESKYGNIEVYDYESYTSTNAGAIDNLIEIFQGRLFISSNYDSCLFNREDIDKFINNFINNIEIIAFYEVKEIKNVNNMTSYKSNIIDEVCNVFNEVCSSKISSSDMDRDLEAELGMDSLQRIRIITRLIKNYRGTDRNSLFECRSLREIILNIHKDMNFQQNIVSYKSSKSNDNIEESVNIPYMKIAKQCKATPNTIAISYEEQSVTYGELDILSNKIANYLRTQGITKGALVGIMVLPGPNMLIGMLGILKSGAAYVPIDAAYPSERIKYILNHAKIQILLTEQELKEELTSVLKDNNSVQGIVFLDEGEIIKDKVSFVQIEKYIWEEASEKVPEYINNPEDLMLIIYTSGSTGNPKGVMLSHEGYMNRLLWHQKMFNLKVGEKVAQKTSCCFDISVWELFWPLMYGGTVCPVRKDIVKNPWRLAEWIMENRINVMHFVPSLFGEFIHAIEYDNYEFNDLRWLIYSGEALPMSFMQKWIDKYGMRIGLANLYGPTEASIDVTCHLIEKRPGADGETSIPIGKSVDNVYILNLDENMRELPQGEIGELWIGGIQLAKGYLNNPEKTSEFFKPNPFKYIPGEYLYRTGDLTSKNTKGEYEYHGRIDSQVKIRGFRVELGEIEAIIHSHPGVKEGAVIAADYGNGNKKLIGFIVGNKVEDIDIKSFVGSKLPKHMVPHEIRIIDNLPKTPNGKTDRKALINLCNSYSNPYISFSNEDRISSDISINEMEYRNESEKNNERFKYNELNVESTITRTDAGKILPLAPAQKWLMEYFEYPYQWAGFTRFTFNQPLDFKDFNRALTILTKKHEILRCELVRQKNKWVQKILSEDLTAEADFYDGSKLSKNHRDKNIEGMIVKTVEKLKVDKWPLWKVIVVKISEISYDISVIGHHLISDIITNGILFQDIWRIYASIISGKSLLKKEESRKSYIDFVEAMDIEKRTNGERFIGYWKNKFSTEDCQFNIPFDCNKGPNDESSSVTEKFNLGKELSSILLGKAKKYFNANVYSILLAPLYRVLSKTYNSSNVIISHRVNGRDFSNDYFFETAGDFAVNFPLGVKVEERDEIKTLVEKIKNQFDEVPLKGVSYDLISENLPFYMYPDFKLTPIRANYLGNRKIPVFKSIEFARENMDRRFSLPHQKRTALLEIFFSIVDGNLVVELEYSDNLFNALTIKKLGNRYISDLEIMLSEVSLDFEKNVGEFIKNNTKGQLSNKVAVITGGGTGIGRAIALNMAKEEAAVIITGRTGSKLQQVVKEIRSFGGEAYAVEANITNLQEIKSMINSLIDRFGKIDILVNNAGITKMSSLVDTDPEEWREIINTNLFGTYNLCYAVTPFMIKERGGKIINIGSDSSLIGYPLMTAYAASKHGVLGLTKALSEELKLYNIQVNAVCPALVDTGMIPSALKSKAIAPEKVAGVVMFLASENADCINGENIQVYGKQDMHWFGSQQMSMLQGILDYRK</sequence>
<comment type="similarity">
    <text evidence="1">Belongs to the short-chain dehydrogenases/reductases (SDR) family.</text>
</comment>
<dbReference type="GO" id="GO:0031177">
    <property type="term" value="F:phosphopantetheine binding"/>
    <property type="evidence" value="ECO:0007669"/>
    <property type="project" value="TreeGrafter"/>
</dbReference>
<dbReference type="GO" id="GO:0004316">
    <property type="term" value="F:3-oxoacyl-[acyl-carrier-protein] reductase (NADPH) activity"/>
    <property type="evidence" value="ECO:0007669"/>
    <property type="project" value="UniProtKB-EC"/>
</dbReference>
<feature type="domain" description="Condensation" evidence="6">
    <location>
        <begin position="145"/>
        <end position="565"/>
    </location>
</feature>
<proteinExistence type="inferred from homology"/>
<evidence type="ECO:0000259" key="7">
    <source>
        <dbReference type="Pfam" id="PF13193"/>
    </source>
</evidence>
<evidence type="ECO:0000256" key="4">
    <source>
        <dbReference type="ARBA" id="ARBA00023002"/>
    </source>
</evidence>
<dbReference type="CDD" id="cd05233">
    <property type="entry name" value="SDR_c"/>
    <property type="match status" value="1"/>
</dbReference>
<evidence type="ECO:0000256" key="3">
    <source>
        <dbReference type="ARBA" id="ARBA00022553"/>
    </source>
</evidence>
<dbReference type="RefSeq" id="WP_003443258.1">
    <property type="nucleotide sequence ID" value="NZ_ANZB01000003.1"/>
</dbReference>
<organism evidence="8 11">
    <name type="scientific">Clostridium pasteurianum DSM 525 = ATCC 6013</name>
    <dbReference type="NCBI Taxonomy" id="1262449"/>
    <lineage>
        <taxon>Bacteria</taxon>
        <taxon>Bacillati</taxon>
        <taxon>Bacillota</taxon>
        <taxon>Clostridia</taxon>
        <taxon>Eubacteriales</taxon>
        <taxon>Clostridiaceae</taxon>
        <taxon>Clostridium</taxon>
    </lineage>
</organism>
<dbReference type="SUPFAM" id="SSF52777">
    <property type="entry name" value="CoA-dependent acyltransferases"/>
    <property type="match status" value="4"/>
</dbReference>
<feature type="domain" description="AMP-dependent synthetase/ligase" evidence="5">
    <location>
        <begin position="687"/>
        <end position="1060"/>
    </location>
</feature>
<dbReference type="Pfam" id="PF13193">
    <property type="entry name" value="AMP-binding_C"/>
    <property type="match status" value="1"/>
</dbReference>
<keyword evidence="2" id="KW-0596">Phosphopantetheine</keyword>
<dbReference type="eggNOG" id="COG1020">
    <property type="taxonomic scope" value="Bacteria"/>
</dbReference>
<dbReference type="InterPro" id="IPR010071">
    <property type="entry name" value="AA_adenyl_dom"/>
</dbReference>
<keyword evidence="3" id="KW-0597">Phosphoprotein</keyword>
<feature type="domain" description="AMP-binding enzyme C-terminal" evidence="7">
    <location>
        <begin position="1119"/>
        <end position="1191"/>
    </location>
</feature>
<dbReference type="Proteomes" id="UP000030905">
    <property type="component" value="Chromosome"/>
</dbReference>
<dbReference type="Gene3D" id="1.10.1200.10">
    <property type="entry name" value="ACP-like"/>
    <property type="match status" value="2"/>
</dbReference>
<dbReference type="Gene3D" id="3.30.559.10">
    <property type="entry name" value="Chloramphenicol acetyltransferase-like domain"/>
    <property type="match status" value="2"/>
</dbReference>
<evidence type="ECO:0000313" key="9">
    <source>
        <dbReference type="EMBL" id="KRU11003.1"/>
    </source>
</evidence>
<dbReference type="Pfam" id="PF00106">
    <property type="entry name" value="adh_short"/>
    <property type="match status" value="1"/>
</dbReference>
<dbReference type="FunFam" id="3.40.50.980:FF:000001">
    <property type="entry name" value="Non-ribosomal peptide synthetase"/>
    <property type="match status" value="1"/>
</dbReference>
<feature type="domain" description="Condensation" evidence="6">
    <location>
        <begin position="1258"/>
        <end position="1685"/>
    </location>
</feature>
<dbReference type="PANTHER" id="PTHR45527:SF1">
    <property type="entry name" value="FATTY ACID SYNTHASE"/>
    <property type="match status" value="1"/>
</dbReference>
<dbReference type="InterPro" id="IPR020904">
    <property type="entry name" value="Sc_DH/Rdtase_CS"/>
</dbReference>
<dbReference type="Gene3D" id="3.30.559.30">
    <property type="entry name" value="Nonribosomal peptide synthetase, condensation domain"/>
    <property type="match status" value="2"/>
</dbReference>
<dbReference type="EC" id="1.1.1.100" evidence="9"/>
<dbReference type="InterPro" id="IPR000873">
    <property type="entry name" value="AMP-dep_synth/lig_dom"/>
</dbReference>
<dbReference type="GO" id="GO:0044550">
    <property type="term" value="P:secondary metabolite biosynthetic process"/>
    <property type="evidence" value="ECO:0007669"/>
    <property type="project" value="TreeGrafter"/>
</dbReference>
<dbReference type="Gene3D" id="3.40.50.12780">
    <property type="entry name" value="N-terminal domain of ligase-like"/>
    <property type="match status" value="1"/>
</dbReference>
<dbReference type="GO" id="GO:0047462">
    <property type="term" value="F:phenylalanine racemase (ATP-hydrolyzing) activity"/>
    <property type="evidence" value="ECO:0007669"/>
    <property type="project" value="UniProtKB-EC"/>
</dbReference>
<reference evidence="9 10" key="3">
    <citation type="journal article" name="Genome Announc.">
        <title>Improved Draft Genome Sequence of Clostridium pasteurianum Strain ATCC 6013 (DSM 525) Using a Hybrid Next-Generation Sequencing Approach.</title>
        <authorList>
            <person name="Pyne M.E."/>
            <person name="Utturkar S."/>
            <person name="Brown S.D."/>
            <person name="Moo-Young M."/>
            <person name="Chung D.A."/>
            <person name="Chou C.P."/>
        </authorList>
    </citation>
    <scope>NUCLEOTIDE SEQUENCE [LARGE SCALE GENOMIC DNA]</scope>
    <source>
        <strain evidence="9 10">ATCC 6013</strain>
    </source>
</reference>
<dbReference type="GO" id="GO:0043041">
    <property type="term" value="P:amino acid activation for nonribosomal peptide biosynthetic process"/>
    <property type="evidence" value="ECO:0007669"/>
    <property type="project" value="TreeGrafter"/>
</dbReference>
<dbReference type="InterPro" id="IPR042099">
    <property type="entry name" value="ANL_N_sf"/>
</dbReference>
<dbReference type="Pfam" id="PF00668">
    <property type="entry name" value="Condensation"/>
    <property type="match status" value="2"/>
</dbReference>
<dbReference type="GeneID" id="93075057"/>
<reference evidence="9" key="2">
    <citation type="submission" date="2015-10" db="EMBL/GenBank/DDBJ databases">
        <title>Improved Draft Genome Sequence of Clostridium pasteurianum Strain ATCC 6013 (DSM 525) Using a Hybrid Next-Generation Sequencing Approach.</title>
        <authorList>
            <person name="Pyne M.E."/>
            <person name="Utturkar S.M."/>
            <person name="Brown S.D."/>
            <person name="Moo-Young M."/>
            <person name="Chung D.A."/>
            <person name="Chou P.C."/>
        </authorList>
    </citation>
    <scope>NUCLEOTIDE SEQUENCE</scope>
    <source>
        <strain evidence="9">ATCC 6013</strain>
    </source>
</reference>
<dbReference type="InterPro" id="IPR036291">
    <property type="entry name" value="NAD(P)-bd_dom_sf"/>
</dbReference>
<dbReference type="NCBIfam" id="TIGR01733">
    <property type="entry name" value="AA-adenyl-dom"/>
    <property type="match status" value="1"/>
</dbReference>
<dbReference type="GO" id="GO:0008206">
    <property type="term" value="P:bile acid metabolic process"/>
    <property type="evidence" value="ECO:0007669"/>
    <property type="project" value="UniProtKB-ARBA"/>
</dbReference>
<dbReference type="InterPro" id="IPR045851">
    <property type="entry name" value="AMP-bd_C_sf"/>
</dbReference>
<evidence type="ECO:0000256" key="1">
    <source>
        <dbReference type="ARBA" id="ARBA00006484"/>
    </source>
</evidence>
<evidence type="ECO:0000313" key="10">
    <source>
        <dbReference type="Proteomes" id="UP000028042"/>
    </source>
</evidence>
<dbReference type="Gene3D" id="3.40.50.720">
    <property type="entry name" value="NAD(P)-binding Rossmann-like Domain"/>
    <property type="match status" value="1"/>
</dbReference>
<dbReference type="EMBL" id="JPGY02000001">
    <property type="protein sequence ID" value="KRU11003.1"/>
    <property type="molecule type" value="Genomic_DNA"/>
</dbReference>
<dbReference type="InterPro" id="IPR023213">
    <property type="entry name" value="CAT-like_dom_sf"/>
</dbReference>
<dbReference type="SUPFAM" id="SSF47336">
    <property type="entry name" value="ACP-like"/>
    <property type="match status" value="2"/>
</dbReference>
<dbReference type="PROSITE" id="PS00061">
    <property type="entry name" value="ADH_SHORT"/>
    <property type="match status" value="1"/>
</dbReference>
<reference evidence="8 11" key="1">
    <citation type="journal article" date="2015" name="Genome Announc.">
        <title>Complete Genome Sequence of the Nitrogen-Fixing and Solvent-Producing Clostridium pasteurianum DSM 525.</title>
        <authorList>
            <person name="Poehlein A."/>
            <person name="Grosse-Honebrink A."/>
            <person name="Zhang Y."/>
            <person name="Minton N.P."/>
            <person name="Daniel R."/>
        </authorList>
    </citation>
    <scope>NUCLEOTIDE SEQUENCE [LARGE SCALE GENOMIC DNA]</scope>
    <source>
        <strain evidence="8">DSM 525</strain>
        <strain evidence="11">DSM 525 / ATCC 6013</strain>
    </source>
</reference>
<dbReference type="EC" id="5.1.1.-" evidence="8"/>
<dbReference type="GO" id="GO:0005737">
    <property type="term" value="C:cytoplasm"/>
    <property type="evidence" value="ECO:0007669"/>
    <property type="project" value="TreeGrafter"/>
</dbReference>
<evidence type="ECO:0000259" key="5">
    <source>
        <dbReference type="Pfam" id="PF00501"/>
    </source>
</evidence>
<dbReference type="SUPFAM" id="SSF51735">
    <property type="entry name" value="NAD(P)-binding Rossmann-fold domains"/>
    <property type="match status" value="1"/>
</dbReference>
<gene>
    <name evidence="8" type="primary">lgrC</name>
    <name evidence="8" type="ORF">CLPA_c29350</name>
    <name evidence="9" type="ORF">CP6013_00250</name>
</gene>
<dbReference type="PATRIC" id="fig|1262449.3.peg.1382"/>
<dbReference type="InterPro" id="IPR036736">
    <property type="entry name" value="ACP-like_sf"/>
</dbReference>
<keyword evidence="8" id="KW-0413">Isomerase</keyword>
<dbReference type="InterPro" id="IPR025110">
    <property type="entry name" value="AMP-bd_C"/>
</dbReference>
<keyword evidence="4 9" id="KW-0560">Oxidoreductase</keyword>
<dbReference type="GO" id="GO:0008610">
    <property type="term" value="P:lipid biosynthetic process"/>
    <property type="evidence" value="ECO:0007669"/>
    <property type="project" value="UniProtKB-ARBA"/>
</dbReference>
<dbReference type="Gene3D" id="3.30.300.30">
    <property type="match status" value="1"/>
</dbReference>
<dbReference type="SUPFAM" id="SSF56801">
    <property type="entry name" value="Acetyl-CoA synthetase-like"/>
    <property type="match status" value="1"/>
</dbReference>
<dbReference type="PRINTS" id="PR00081">
    <property type="entry name" value="GDHRDH"/>
</dbReference>
<dbReference type="EC" id="5.1.1.11" evidence="9"/>
<dbReference type="KEGG" id="cpae:CPAST_c29350"/>
<dbReference type="Pfam" id="PF00501">
    <property type="entry name" value="AMP-binding"/>
    <property type="match status" value="1"/>
</dbReference>
<accession>A0A0H3J500</accession>
<protein>
    <submittedName>
        <fullName evidence="9">Amino acid adenylation domain protein</fullName>
        <ecNumber evidence="9">1.1.1.100</ecNumber>
        <ecNumber evidence="9">5.1.1.11</ecNumber>
    </submittedName>
    <submittedName>
        <fullName evidence="8">Linear gramicidin synthase subunit C</fullName>
        <ecNumber evidence="8">5.1.1.-</ecNumber>
    </submittedName>
</protein>
<dbReference type="CDD" id="cd05930">
    <property type="entry name" value="A_NRPS"/>
    <property type="match status" value="1"/>
</dbReference>
<dbReference type="PANTHER" id="PTHR45527">
    <property type="entry name" value="NONRIBOSOMAL PEPTIDE SYNTHETASE"/>
    <property type="match status" value="1"/>
</dbReference>